<dbReference type="AlphaFoldDB" id="A0A5A7QSY0"/>
<dbReference type="EMBL" id="BKCP01008181">
    <property type="protein sequence ID" value="GER48129.1"/>
    <property type="molecule type" value="Genomic_DNA"/>
</dbReference>
<keyword evidence="3" id="KW-1185">Reference proteome</keyword>
<organism evidence="2 3">
    <name type="scientific">Striga asiatica</name>
    <name type="common">Asiatic witchweed</name>
    <name type="synonym">Buchnera asiatica</name>
    <dbReference type="NCBI Taxonomy" id="4170"/>
    <lineage>
        <taxon>Eukaryota</taxon>
        <taxon>Viridiplantae</taxon>
        <taxon>Streptophyta</taxon>
        <taxon>Embryophyta</taxon>
        <taxon>Tracheophyta</taxon>
        <taxon>Spermatophyta</taxon>
        <taxon>Magnoliopsida</taxon>
        <taxon>eudicotyledons</taxon>
        <taxon>Gunneridae</taxon>
        <taxon>Pentapetalae</taxon>
        <taxon>asterids</taxon>
        <taxon>lamiids</taxon>
        <taxon>Lamiales</taxon>
        <taxon>Orobanchaceae</taxon>
        <taxon>Buchnereae</taxon>
        <taxon>Striga</taxon>
    </lineage>
</organism>
<evidence type="ECO:0000313" key="3">
    <source>
        <dbReference type="Proteomes" id="UP000325081"/>
    </source>
</evidence>
<sequence length="229" mass="26783">MMQYLKDTLFDIRNDTRRGPNLGHVVSKIAEYFGVETDEPPIRSKPISQKDLWHAGYLINPHTPKPVTKRASYKAYCEEMGIPFPDDESQPEAGTPAGENTHDEDEDELDADNHPTHETFQPPPLIDAHTGASYQSAAPVWFSEYEVRNEAHWTTFTQQNDARWTSFMESNDARWTSFVESNDARWTKQTRRWNEFVQGNEAHWTSHDSRWDTWADQQYQHLLYEFVDM</sequence>
<evidence type="ECO:0000313" key="2">
    <source>
        <dbReference type="EMBL" id="GER48129.1"/>
    </source>
</evidence>
<dbReference type="OrthoDB" id="1837928at2759"/>
<gene>
    <name evidence="2" type="ORF">STAS_25282</name>
</gene>
<reference evidence="3" key="1">
    <citation type="journal article" date="2019" name="Curr. Biol.">
        <title>Genome Sequence of Striga asiatica Provides Insight into the Evolution of Plant Parasitism.</title>
        <authorList>
            <person name="Yoshida S."/>
            <person name="Kim S."/>
            <person name="Wafula E.K."/>
            <person name="Tanskanen J."/>
            <person name="Kim Y.M."/>
            <person name="Honaas L."/>
            <person name="Yang Z."/>
            <person name="Spallek T."/>
            <person name="Conn C.E."/>
            <person name="Ichihashi Y."/>
            <person name="Cheong K."/>
            <person name="Cui S."/>
            <person name="Der J.P."/>
            <person name="Gundlach H."/>
            <person name="Jiao Y."/>
            <person name="Hori C."/>
            <person name="Ishida J.K."/>
            <person name="Kasahara H."/>
            <person name="Kiba T."/>
            <person name="Kim M.S."/>
            <person name="Koo N."/>
            <person name="Laohavisit A."/>
            <person name="Lee Y.H."/>
            <person name="Lumba S."/>
            <person name="McCourt P."/>
            <person name="Mortimer J.C."/>
            <person name="Mutuku J.M."/>
            <person name="Nomura T."/>
            <person name="Sasaki-Sekimoto Y."/>
            <person name="Seto Y."/>
            <person name="Wang Y."/>
            <person name="Wakatake T."/>
            <person name="Sakakibara H."/>
            <person name="Demura T."/>
            <person name="Yamaguchi S."/>
            <person name="Yoneyama K."/>
            <person name="Manabe R.I."/>
            <person name="Nelson D.C."/>
            <person name="Schulman A.H."/>
            <person name="Timko M.P."/>
            <person name="dePamphilis C.W."/>
            <person name="Choi D."/>
            <person name="Shirasu K."/>
        </authorList>
    </citation>
    <scope>NUCLEOTIDE SEQUENCE [LARGE SCALE GENOMIC DNA]</scope>
    <source>
        <strain evidence="3">cv. UVA1</strain>
    </source>
</reference>
<proteinExistence type="predicted"/>
<name>A0A5A7QSY0_STRAF</name>
<dbReference type="Proteomes" id="UP000325081">
    <property type="component" value="Unassembled WGS sequence"/>
</dbReference>
<comment type="caution">
    <text evidence="2">The sequence shown here is derived from an EMBL/GenBank/DDBJ whole genome shotgun (WGS) entry which is preliminary data.</text>
</comment>
<protein>
    <submittedName>
        <fullName evidence="2">Inosine-5'-monophosphate dehydrogenase</fullName>
    </submittedName>
</protein>
<accession>A0A5A7QSY0</accession>
<evidence type="ECO:0000256" key="1">
    <source>
        <dbReference type="SAM" id="MobiDB-lite"/>
    </source>
</evidence>
<feature type="region of interest" description="Disordered" evidence="1">
    <location>
        <begin position="81"/>
        <end position="129"/>
    </location>
</feature>